<evidence type="ECO:0000313" key="2">
    <source>
        <dbReference type="EMBL" id="CAK8991993.1"/>
    </source>
</evidence>
<keyword evidence="3" id="KW-1185">Reference proteome</keyword>
<organism evidence="1 3">
    <name type="scientific">Durusdinium trenchii</name>
    <dbReference type="NCBI Taxonomy" id="1381693"/>
    <lineage>
        <taxon>Eukaryota</taxon>
        <taxon>Sar</taxon>
        <taxon>Alveolata</taxon>
        <taxon>Dinophyceae</taxon>
        <taxon>Suessiales</taxon>
        <taxon>Symbiodiniaceae</taxon>
        <taxon>Durusdinium</taxon>
    </lineage>
</organism>
<proteinExistence type="predicted"/>
<protein>
    <submittedName>
        <fullName evidence="1">Uncharacterized protein</fullName>
    </submittedName>
</protein>
<dbReference type="Proteomes" id="UP001642464">
    <property type="component" value="Unassembled WGS sequence"/>
</dbReference>
<name>A0ABP0HMW4_9DINO</name>
<dbReference type="EMBL" id="CAXAMM010001447">
    <property type="protein sequence ID" value="CAK8991993.1"/>
    <property type="molecule type" value="Genomic_DNA"/>
</dbReference>
<sequence>MPLRTWHLFRASSATAVAAGHTMELTASEPSPAATPWALICQALIKALTRLTGLCWMRGQKVAQRYLRQKPSTHLVFPGNVPKSCQARKLNIWPRSSHQELAKDLESMGTLQLYVHNNEIGKEGVEALEEVQARRRASGQTNFKVQELGVQQLEEEKFEEKPRKHRKKRRILFVGKKKCGQTSAEIESGEREVA</sequence>
<accession>A0ABP0HMW4</accession>
<evidence type="ECO:0000313" key="3">
    <source>
        <dbReference type="Proteomes" id="UP001642464"/>
    </source>
</evidence>
<comment type="caution">
    <text evidence="1">The sequence shown here is derived from an EMBL/GenBank/DDBJ whole genome shotgun (WGS) entry which is preliminary data.</text>
</comment>
<gene>
    <name evidence="1" type="ORF">SCF082_LOCUS2710</name>
    <name evidence="2" type="ORF">SCF082_LOCUS2896</name>
</gene>
<dbReference type="EMBL" id="CAXAMM010001336">
    <property type="protein sequence ID" value="CAK8991558.1"/>
    <property type="molecule type" value="Genomic_DNA"/>
</dbReference>
<evidence type="ECO:0000313" key="1">
    <source>
        <dbReference type="EMBL" id="CAK8991558.1"/>
    </source>
</evidence>
<reference evidence="1 3" key="1">
    <citation type="submission" date="2024-02" db="EMBL/GenBank/DDBJ databases">
        <authorList>
            <person name="Chen Y."/>
            <person name="Shah S."/>
            <person name="Dougan E. K."/>
            <person name="Thang M."/>
            <person name="Chan C."/>
        </authorList>
    </citation>
    <scope>NUCLEOTIDE SEQUENCE [LARGE SCALE GENOMIC DNA]</scope>
</reference>